<organism evidence="2 3">
    <name type="scientific">Uliginosibacterium silvisoli</name>
    <dbReference type="NCBI Taxonomy" id="3114758"/>
    <lineage>
        <taxon>Bacteria</taxon>
        <taxon>Pseudomonadati</taxon>
        <taxon>Pseudomonadota</taxon>
        <taxon>Betaproteobacteria</taxon>
        <taxon>Rhodocyclales</taxon>
        <taxon>Zoogloeaceae</taxon>
        <taxon>Uliginosibacterium</taxon>
    </lineage>
</organism>
<keyword evidence="3" id="KW-1185">Reference proteome</keyword>
<proteinExistence type="predicted"/>
<comment type="caution">
    <text evidence="2">The sequence shown here is derived from an EMBL/GenBank/DDBJ whole genome shotgun (WGS) entry which is preliminary data.</text>
</comment>
<dbReference type="InterPro" id="IPR036291">
    <property type="entry name" value="NAD(P)-bd_dom_sf"/>
</dbReference>
<dbReference type="PANTHER" id="PTHR48079:SF6">
    <property type="entry name" value="NAD(P)-BINDING DOMAIN-CONTAINING PROTEIN-RELATED"/>
    <property type="match status" value="1"/>
</dbReference>
<dbReference type="RefSeq" id="WP_327598604.1">
    <property type="nucleotide sequence ID" value="NZ_JAYXHS010000001.1"/>
</dbReference>
<dbReference type="PANTHER" id="PTHR48079">
    <property type="entry name" value="PROTEIN YEEZ"/>
    <property type="match status" value="1"/>
</dbReference>
<protein>
    <submittedName>
        <fullName evidence="2">NAD-dependent epimerase/dehydratase family protein</fullName>
    </submittedName>
</protein>
<name>A0ABU6K347_9RHOO</name>
<dbReference type="Proteomes" id="UP001331561">
    <property type="component" value="Unassembled WGS sequence"/>
</dbReference>
<dbReference type="SUPFAM" id="SSF51735">
    <property type="entry name" value="NAD(P)-binding Rossmann-fold domains"/>
    <property type="match status" value="1"/>
</dbReference>
<accession>A0ABU6K347</accession>
<evidence type="ECO:0000259" key="1">
    <source>
        <dbReference type="Pfam" id="PF01370"/>
    </source>
</evidence>
<dbReference type="Pfam" id="PF01370">
    <property type="entry name" value="Epimerase"/>
    <property type="match status" value="1"/>
</dbReference>
<feature type="domain" description="NAD-dependent epimerase/dehydratase" evidence="1">
    <location>
        <begin position="23"/>
        <end position="212"/>
    </location>
</feature>
<dbReference type="InterPro" id="IPR001509">
    <property type="entry name" value="Epimerase_deHydtase"/>
</dbReference>
<dbReference type="Gene3D" id="3.40.50.720">
    <property type="entry name" value="NAD(P)-binding Rossmann-like Domain"/>
    <property type="match status" value="1"/>
</dbReference>
<gene>
    <name evidence="2" type="ORF">VVD49_07960</name>
</gene>
<dbReference type="EMBL" id="JAYXHS010000001">
    <property type="protein sequence ID" value="MEC5385655.1"/>
    <property type="molecule type" value="Genomic_DNA"/>
</dbReference>
<reference evidence="2 3" key="1">
    <citation type="submission" date="2024-01" db="EMBL/GenBank/DDBJ databases">
        <title>Uliginosibacterium soil sp. nov.</title>
        <authorList>
            <person name="Lv Y."/>
        </authorList>
    </citation>
    <scope>NUCLEOTIDE SEQUENCE [LARGE SCALE GENOMIC DNA]</scope>
    <source>
        <strain evidence="2 3">H3</strain>
    </source>
</reference>
<evidence type="ECO:0000313" key="2">
    <source>
        <dbReference type="EMBL" id="MEC5385655.1"/>
    </source>
</evidence>
<dbReference type="InterPro" id="IPR051783">
    <property type="entry name" value="NAD(P)-dependent_oxidoreduct"/>
</dbReference>
<evidence type="ECO:0000313" key="3">
    <source>
        <dbReference type="Proteomes" id="UP001331561"/>
    </source>
</evidence>
<sequence>MKNVLIVGCGDVAQRALPWLTRRFRVLALARGPESAAALRARGVTPVPGDLDSLRSLRRLAGIADVVLHSAPPPDQGYDDPRTRNLLAALGGGESLARRLVYISTSGVYGDCGGGRVSEASPLRAATARARRRVAAERRLRSFAVRNGLQLAILRAPGIYAAERLSLERLKRGDPVLQQTDDVYTNHIHADDLAHALTRAIVRGQGGRAYNINDDAVLKMGDYYDGMADVFGLARPPRMSREECAQRLSPMMMTFMSESRRLDNARMKKELRLRLQWPQVLVGLQAIRDQRISNPHNPDR</sequence>